<dbReference type="PANTHER" id="PTHR13321:SF2">
    <property type="entry name" value="MEDIATOR OF RNA POLYMERASE II TRANSCRIPTION SUBUNIT 18"/>
    <property type="match status" value="1"/>
</dbReference>
<organism evidence="9 10">
    <name type="scientific">Torulaspora delbrueckii</name>
    <name type="common">Yeast</name>
    <name type="synonym">Candida colliculosa</name>
    <dbReference type="NCBI Taxonomy" id="4950"/>
    <lineage>
        <taxon>Eukaryota</taxon>
        <taxon>Fungi</taxon>
        <taxon>Dikarya</taxon>
        <taxon>Ascomycota</taxon>
        <taxon>Saccharomycotina</taxon>
        <taxon>Saccharomycetes</taxon>
        <taxon>Saccharomycetales</taxon>
        <taxon>Saccharomycetaceae</taxon>
        <taxon>Torulaspora</taxon>
    </lineage>
</organism>
<evidence type="ECO:0000256" key="4">
    <source>
        <dbReference type="ARBA" id="ARBA00023015"/>
    </source>
</evidence>
<dbReference type="Gene3D" id="2.40.320.10">
    <property type="entry name" value="Hypothetical Protein Pfu-838710-001"/>
    <property type="match status" value="1"/>
</dbReference>
<dbReference type="GO" id="GO:0034605">
    <property type="term" value="P:cellular response to heat"/>
    <property type="evidence" value="ECO:0007669"/>
    <property type="project" value="EnsemblFungi"/>
</dbReference>
<name>G8ZWZ8_TORDE</name>
<comment type="subcellular location">
    <subcellularLocation>
        <location evidence="1 8">Nucleus</location>
    </subcellularLocation>
</comment>
<dbReference type="Proteomes" id="UP000005627">
    <property type="component" value="Chromosome 6"/>
</dbReference>
<dbReference type="KEGG" id="tdl:TDEL_0F03310"/>
<evidence type="ECO:0000256" key="8">
    <source>
        <dbReference type="RuleBase" id="RU364150"/>
    </source>
</evidence>
<dbReference type="GO" id="GO:0070847">
    <property type="term" value="C:core mediator complex"/>
    <property type="evidence" value="ECO:0007669"/>
    <property type="project" value="EnsemblFungi"/>
</dbReference>
<protein>
    <recommendedName>
        <fullName evidence="3 8">Mediator of RNA polymerase II transcription subunit 18</fullName>
    </recommendedName>
    <alternativeName>
        <fullName evidence="7 8">Mediator complex subunit 18</fullName>
    </alternativeName>
</protein>
<gene>
    <name evidence="9" type="primary">TDEL0F03310</name>
    <name evidence="8" type="synonym">MED18</name>
    <name evidence="9" type="ORF">TDEL_0F03310</name>
</gene>
<dbReference type="GO" id="GO:0006369">
    <property type="term" value="P:termination of RNA polymerase II transcription"/>
    <property type="evidence" value="ECO:0007669"/>
    <property type="project" value="EnsemblFungi"/>
</dbReference>
<keyword evidence="10" id="KW-1185">Reference proteome</keyword>
<dbReference type="RefSeq" id="XP_003682353.1">
    <property type="nucleotide sequence ID" value="XM_003682305.1"/>
</dbReference>
<dbReference type="OrthoDB" id="5348092at2759"/>
<evidence type="ECO:0000313" key="10">
    <source>
        <dbReference type="Proteomes" id="UP000005627"/>
    </source>
</evidence>
<keyword evidence="8" id="KW-0010">Activator</keyword>
<dbReference type="GO" id="GO:0032968">
    <property type="term" value="P:positive regulation of transcription elongation by RNA polymerase II"/>
    <property type="evidence" value="ECO:0007669"/>
    <property type="project" value="EnsemblFungi"/>
</dbReference>
<evidence type="ECO:0000256" key="5">
    <source>
        <dbReference type="ARBA" id="ARBA00023163"/>
    </source>
</evidence>
<evidence type="ECO:0000256" key="3">
    <source>
        <dbReference type="ARBA" id="ARBA00019612"/>
    </source>
</evidence>
<keyword evidence="6 8" id="KW-0539">Nucleus</keyword>
<comment type="function">
    <text evidence="8">Component of the Mediator complex, a coactivator involved in the regulated transcription of nearly all RNA polymerase II-dependent genes. Mediator functions as a bridge to convey information from gene-specific regulatory proteins to the basal RNA polymerase II transcription machinery. Mediator is recruited to promoters by direct interactions with regulatory proteins and serves as a scaffold for the assembly of a functional preinitiation complex with RNA polymerase II and the general transcription factors.</text>
</comment>
<dbReference type="InParanoid" id="G8ZWZ8"/>
<dbReference type="AlphaFoldDB" id="G8ZWZ8"/>
<evidence type="ECO:0000313" key="9">
    <source>
        <dbReference type="EMBL" id="CCE93142.1"/>
    </source>
</evidence>
<dbReference type="eggNOG" id="ENOG502RXWG">
    <property type="taxonomic scope" value="Eukaryota"/>
</dbReference>
<dbReference type="InterPro" id="IPR019095">
    <property type="entry name" value="Mediator_Med18"/>
</dbReference>
<evidence type="ECO:0000256" key="1">
    <source>
        <dbReference type="ARBA" id="ARBA00004123"/>
    </source>
</evidence>
<dbReference type="GeneID" id="11501681"/>
<dbReference type="GO" id="GO:0001113">
    <property type="term" value="P:transcription open complex formation at RNA polymerase II promoter"/>
    <property type="evidence" value="ECO:0007669"/>
    <property type="project" value="EnsemblFungi"/>
</dbReference>
<sequence length="264" mass="29462">MVHQLSLFDSVDDDSYDLLISTLTILSGNSPVLFSNLTQAWKPNEAYDIDRVNSKNQLVQLNRAKLSKEIPLKSFRRSDGSETFSHTLLKDLANMDLPLEPNILDAFFNDTMSSGSNDSNTAWALKMSDIPAAGSSRKVSAQTISESVILSTAGENSSLASFLRELGYIESYQYITVGVKFLMKNDLVITVEKIWDIGRKRQITNGGFLVKAFVNVTRGTDIDRINQAESTLLAFQKDMQGYIDLTIPDRQAMDPRLDYVSDNL</sequence>
<dbReference type="PANTHER" id="PTHR13321">
    <property type="entry name" value="MEDIATOR OF RNA POLYMERASE II TRANSCRIPTION, SUBUNIT 18"/>
    <property type="match status" value="1"/>
</dbReference>
<dbReference type="Pfam" id="PF09637">
    <property type="entry name" value="Med18"/>
    <property type="match status" value="1"/>
</dbReference>
<dbReference type="GO" id="GO:0016592">
    <property type="term" value="C:mediator complex"/>
    <property type="evidence" value="ECO:0007669"/>
    <property type="project" value="InterPro"/>
</dbReference>
<dbReference type="HOGENOM" id="CLU_058255_1_0_1"/>
<comment type="similarity">
    <text evidence="2 8">Belongs to the Mediator complex subunit 18 family.</text>
</comment>
<keyword evidence="5 8" id="KW-0804">Transcription</keyword>
<dbReference type="GO" id="GO:0060261">
    <property type="term" value="P:positive regulation of transcription initiation by RNA polymerase II"/>
    <property type="evidence" value="ECO:0007669"/>
    <property type="project" value="EnsemblFungi"/>
</dbReference>
<reference evidence="9 10" key="1">
    <citation type="journal article" date="2011" name="Proc. Natl. Acad. Sci. U.S.A.">
        <title>Evolutionary erosion of yeast sex chromosomes by mating-type switching accidents.</title>
        <authorList>
            <person name="Gordon J.L."/>
            <person name="Armisen D."/>
            <person name="Proux-Wera E."/>
            <person name="Oheigeartaigh S.S."/>
            <person name="Byrne K.P."/>
            <person name="Wolfe K.H."/>
        </authorList>
    </citation>
    <scope>NUCLEOTIDE SEQUENCE [LARGE SCALE GENOMIC DNA]</scope>
    <source>
        <strain evidence="10">ATCC 10662 / CBS 1146 / NBRC 0425 / NCYC 2629 / NRRL Y-866</strain>
    </source>
</reference>
<dbReference type="GO" id="GO:0000979">
    <property type="term" value="F:RNA polymerase II core promoter sequence-specific DNA binding"/>
    <property type="evidence" value="ECO:0007669"/>
    <property type="project" value="EnsemblFungi"/>
</dbReference>
<dbReference type="EMBL" id="HE616747">
    <property type="protein sequence ID" value="CCE93142.1"/>
    <property type="molecule type" value="Genomic_DNA"/>
</dbReference>
<evidence type="ECO:0000256" key="2">
    <source>
        <dbReference type="ARBA" id="ARBA00009814"/>
    </source>
</evidence>
<dbReference type="FunCoup" id="G8ZWZ8">
    <property type="interactions" value="151"/>
</dbReference>
<accession>G8ZWZ8</accession>
<dbReference type="GO" id="GO:0051123">
    <property type="term" value="P:RNA polymerase II preinitiation complex assembly"/>
    <property type="evidence" value="ECO:0007669"/>
    <property type="project" value="EnsemblFungi"/>
</dbReference>
<dbReference type="GO" id="GO:0003713">
    <property type="term" value="F:transcription coactivator activity"/>
    <property type="evidence" value="ECO:0007669"/>
    <property type="project" value="EnsemblFungi"/>
</dbReference>
<evidence type="ECO:0000256" key="7">
    <source>
        <dbReference type="ARBA" id="ARBA00032012"/>
    </source>
</evidence>
<evidence type="ECO:0000256" key="6">
    <source>
        <dbReference type="ARBA" id="ARBA00023242"/>
    </source>
</evidence>
<keyword evidence="4 8" id="KW-0805">Transcription regulation</keyword>
<comment type="subunit">
    <text evidence="8">Component of the Mediator complex.</text>
</comment>
<proteinExistence type="inferred from homology"/>
<dbReference type="STRING" id="1076872.G8ZWZ8"/>